<sequence length="146" mass="16661">MKHFFVSCLFLSTVLLSSCTTGGVILRETPLSVSETRRVIVGVIGEPRSISQNGREIVSQFYDKKNKSIEKMDMAKERFYSHLTILGDRRPYDVQVEVLVEGRNEDGGFDLVDRDDDKAGILAERLRQALNQSRDTRNVIDDFRSF</sequence>
<reference evidence="1" key="1">
    <citation type="submission" date="2022-03" db="EMBL/GenBank/DDBJ databases">
        <title>Genome Identification and Characterization of new species Bdellovibrio reynosense LBG001 sp. nov. from a Mexico soil sample.</title>
        <authorList>
            <person name="Camilli A."/>
            <person name="Ajao Y."/>
            <person name="Guo X."/>
        </authorList>
    </citation>
    <scope>NUCLEOTIDE SEQUENCE</scope>
    <source>
        <strain evidence="1">LBG001</strain>
    </source>
</reference>
<name>A0ABY4C5Y4_9BACT</name>
<protein>
    <recommendedName>
        <fullName evidence="3">Lipoprotein</fullName>
    </recommendedName>
</protein>
<dbReference type="EMBL" id="CP093442">
    <property type="protein sequence ID" value="UOF00350.1"/>
    <property type="molecule type" value="Genomic_DNA"/>
</dbReference>
<accession>A0ABY4C5Y4</accession>
<evidence type="ECO:0000313" key="2">
    <source>
        <dbReference type="Proteomes" id="UP000830116"/>
    </source>
</evidence>
<dbReference type="Proteomes" id="UP000830116">
    <property type="component" value="Chromosome"/>
</dbReference>
<evidence type="ECO:0008006" key="3">
    <source>
        <dbReference type="Google" id="ProtNLM"/>
    </source>
</evidence>
<gene>
    <name evidence="1" type="ORF">MNR06_11645</name>
</gene>
<keyword evidence="2" id="KW-1185">Reference proteome</keyword>
<proteinExistence type="predicted"/>
<evidence type="ECO:0000313" key="1">
    <source>
        <dbReference type="EMBL" id="UOF00350.1"/>
    </source>
</evidence>
<organism evidence="1 2">
    <name type="scientific">Bdellovibrio reynosensis</name>
    <dbReference type="NCBI Taxonomy" id="2835041"/>
    <lineage>
        <taxon>Bacteria</taxon>
        <taxon>Pseudomonadati</taxon>
        <taxon>Bdellovibrionota</taxon>
        <taxon>Bdellovibrionia</taxon>
        <taxon>Bdellovibrionales</taxon>
        <taxon>Pseudobdellovibrionaceae</taxon>
        <taxon>Bdellovibrio</taxon>
    </lineage>
</organism>
<dbReference type="RefSeq" id="WP_243536212.1">
    <property type="nucleotide sequence ID" value="NZ_CP093442.1"/>
</dbReference>
<dbReference type="PROSITE" id="PS51257">
    <property type="entry name" value="PROKAR_LIPOPROTEIN"/>
    <property type="match status" value="1"/>
</dbReference>